<name>A0ABZ2FZW1_9SPHN</name>
<accession>A0ABZ2FZW1</accession>
<organism evidence="1 2">
    <name type="scientific">Sphingomonas kaistensis</name>
    <dbReference type="NCBI Taxonomy" id="298708"/>
    <lineage>
        <taxon>Bacteria</taxon>
        <taxon>Pseudomonadati</taxon>
        <taxon>Pseudomonadota</taxon>
        <taxon>Alphaproteobacteria</taxon>
        <taxon>Sphingomonadales</taxon>
        <taxon>Sphingomonadaceae</taxon>
        <taxon>Sphingomonas</taxon>
    </lineage>
</organism>
<dbReference type="Proteomes" id="UP001382935">
    <property type="component" value="Chromosome"/>
</dbReference>
<dbReference type="RefSeq" id="WP_338503088.1">
    <property type="nucleotide sequence ID" value="NZ_CP145607.1"/>
</dbReference>
<sequence length="192" mass="20981">MPDHSKDKRQMSVRFRLRDETAACHQRVDDLFSEMDLGQLATYRLFLASQAAAFIPVEKAIIDGGIGQSVPQLVDHKRGPLILDDLADLRTDVPDPLLPPAMKSEAALLGAAYVLEGSRLGGAILRKAVPAEFPSRFLSAPTTLRWSAFADILERRLVTEEQVNAAAASARDVFEMFERAAILSLQKHGASG</sequence>
<keyword evidence="2" id="KW-1185">Reference proteome</keyword>
<dbReference type="InterPro" id="IPR016084">
    <property type="entry name" value="Haem_Oase-like_multi-hlx"/>
</dbReference>
<dbReference type="Gene3D" id="1.20.910.10">
    <property type="entry name" value="Heme oxygenase-like"/>
    <property type="match status" value="1"/>
</dbReference>
<dbReference type="CDD" id="cd19166">
    <property type="entry name" value="HemeO-bac"/>
    <property type="match status" value="1"/>
</dbReference>
<evidence type="ECO:0000313" key="1">
    <source>
        <dbReference type="EMBL" id="WWM70377.1"/>
    </source>
</evidence>
<dbReference type="SUPFAM" id="SSF48613">
    <property type="entry name" value="Heme oxygenase-like"/>
    <property type="match status" value="1"/>
</dbReference>
<reference evidence="1 2" key="1">
    <citation type="submission" date="2024-02" db="EMBL/GenBank/DDBJ databases">
        <title>Full genome sequence of Sphingomonas kaistensis.</title>
        <authorList>
            <person name="Poletto B.L."/>
            <person name="Silva G."/>
            <person name="Galante D."/>
            <person name="Campos K.R."/>
            <person name="Santos M.B.N."/>
            <person name="Sacchi C.T."/>
        </authorList>
    </citation>
    <scope>NUCLEOTIDE SEQUENCE [LARGE SCALE GENOMIC DNA]</scope>
    <source>
        <strain evidence="1 2">MA4R</strain>
    </source>
</reference>
<protein>
    <submittedName>
        <fullName evidence="1">Biliverdin-producing heme oxygenase</fullName>
    </submittedName>
</protein>
<evidence type="ECO:0000313" key="2">
    <source>
        <dbReference type="Proteomes" id="UP001382935"/>
    </source>
</evidence>
<proteinExistence type="predicted"/>
<gene>
    <name evidence="1" type="ORF">V6R86_06735</name>
</gene>
<dbReference type="EMBL" id="CP145607">
    <property type="protein sequence ID" value="WWM70377.1"/>
    <property type="molecule type" value="Genomic_DNA"/>
</dbReference>